<dbReference type="EMBL" id="CP033896">
    <property type="protein sequence ID" value="AZA13019.1"/>
    <property type="molecule type" value="Genomic_DNA"/>
</dbReference>
<dbReference type="KEGG" id="ccho:CCHOA_03030"/>
<protein>
    <submittedName>
        <fullName evidence="1">Uncharacterized protein</fullName>
    </submittedName>
</protein>
<dbReference type="AlphaFoldDB" id="A0A3G6J501"/>
<gene>
    <name evidence="1" type="ORF">CCHOA_03030</name>
</gene>
<dbReference type="RefSeq" id="WP_123926586.1">
    <property type="nucleotide sequence ID" value="NZ_CP033896.1"/>
</dbReference>
<proteinExistence type="predicted"/>
<evidence type="ECO:0000313" key="1">
    <source>
        <dbReference type="EMBL" id="AZA13019.1"/>
    </source>
</evidence>
<evidence type="ECO:0000313" key="2">
    <source>
        <dbReference type="Proteomes" id="UP000269019"/>
    </source>
</evidence>
<name>A0A3G6J501_9CORY</name>
<keyword evidence="2" id="KW-1185">Reference proteome</keyword>
<dbReference type="Proteomes" id="UP000269019">
    <property type="component" value="Chromosome"/>
</dbReference>
<organism evidence="1 2">
    <name type="scientific">Corynebacterium choanae</name>
    <dbReference type="NCBI Taxonomy" id="1862358"/>
    <lineage>
        <taxon>Bacteria</taxon>
        <taxon>Bacillati</taxon>
        <taxon>Actinomycetota</taxon>
        <taxon>Actinomycetes</taxon>
        <taxon>Mycobacteriales</taxon>
        <taxon>Corynebacteriaceae</taxon>
        <taxon>Corynebacterium</taxon>
    </lineage>
</organism>
<accession>A0A3G6J501</accession>
<dbReference type="OrthoDB" id="5191634at2"/>
<sequence length="71" mass="7636">MSKSVSKNGYVDPAWPTHISDSDGHYVTELVNKTTGANSPYGDDFPFPLPADQVGYVHPYTRVNGRPAVGG</sequence>
<reference evidence="1 2" key="1">
    <citation type="submission" date="2018-11" db="EMBL/GenBank/DDBJ databases">
        <authorList>
            <person name="Kleinhagauer T."/>
            <person name="Glaeser S.P."/>
            <person name="Spergser J."/>
            <person name="Ruckert C."/>
            <person name="Kaempfer P."/>
            <person name="Busse H.-J."/>
        </authorList>
    </citation>
    <scope>NUCLEOTIDE SEQUENCE [LARGE SCALE GENOMIC DNA]</scope>
    <source>
        <strain evidence="1 2">200CH</strain>
    </source>
</reference>